<dbReference type="PROSITE" id="PS50995">
    <property type="entry name" value="HTH_MARR_2"/>
    <property type="match status" value="1"/>
</dbReference>
<dbReference type="Pfam" id="PF01047">
    <property type="entry name" value="MarR"/>
    <property type="match status" value="1"/>
</dbReference>
<proteinExistence type="predicted"/>
<dbReference type="InterPro" id="IPR036390">
    <property type="entry name" value="WH_DNA-bd_sf"/>
</dbReference>
<dbReference type="RefSeq" id="WP_089862021.1">
    <property type="nucleotide sequence ID" value="NZ_FOTI01000029.1"/>
</dbReference>
<dbReference type="InterPro" id="IPR023187">
    <property type="entry name" value="Tscrpt_reg_MarR-type_CS"/>
</dbReference>
<dbReference type="SMART" id="SM00347">
    <property type="entry name" value="HTH_MARR"/>
    <property type="match status" value="1"/>
</dbReference>
<accession>A0A1I4K9B0</accession>
<dbReference type="PRINTS" id="PR00598">
    <property type="entry name" value="HTHMARR"/>
</dbReference>
<gene>
    <name evidence="5" type="ORF">SAMN02983006_01947</name>
</gene>
<evidence type="ECO:0000256" key="1">
    <source>
        <dbReference type="ARBA" id="ARBA00023015"/>
    </source>
</evidence>
<evidence type="ECO:0000256" key="3">
    <source>
        <dbReference type="ARBA" id="ARBA00023163"/>
    </source>
</evidence>
<dbReference type="Gene3D" id="1.10.10.10">
    <property type="entry name" value="Winged helix-like DNA-binding domain superfamily/Winged helix DNA-binding domain"/>
    <property type="match status" value="1"/>
</dbReference>
<dbReference type="SUPFAM" id="SSF46785">
    <property type="entry name" value="Winged helix' DNA-binding domain"/>
    <property type="match status" value="1"/>
</dbReference>
<dbReference type="OrthoDB" id="6462103at2"/>
<sequence>MKTKSIAKYIKVLDKSMGYYLDRQLADYQISKNQIEILHHLYHQGGISQQQLGTELMLDKITVTKRLKGLVKAGYIEKRQSSEDGRIKKIYLTTRGEEIQSVLTDILTETAALLTAGITAEQEKLLRKLLARMTDNIYGVVSELRHE</sequence>
<dbReference type="CDD" id="cd00090">
    <property type="entry name" value="HTH_ARSR"/>
    <property type="match status" value="1"/>
</dbReference>
<reference evidence="5 6" key="1">
    <citation type="submission" date="2016-10" db="EMBL/GenBank/DDBJ databases">
        <authorList>
            <person name="de Groot N.N."/>
        </authorList>
    </citation>
    <scope>NUCLEOTIDE SEQUENCE [LARGE SCALE GENOMIC DNA]</scope>
    <source>
        <strain evidence="5 6">ATCC 51327</strain>
    </source>
</reference>
<dbReference type="GO" id="GO:0003700">
    <property type="term" value="F:DNA-binding transcription factor activity"/>
    <property type="evidence" value="ECO:0007669"/>
    <property type="project" value="InterPro"/>
</dbReference>
<keyword evidence="2 5" id="KW-0238">DNA-binding</keyword>
<protein>
    <submittedName>
        <fullName evidence="5">DNA-binding transcriptional regulator, MarR family</fullName>
    </submittedName>
</protein>
<feature type="domain" description="HTH marR-type" evidence="4">
    <location>
        <begin position="3"/>
        <end position="135"/>
    </location>
</feature>
<organism evidence="5 6">
    <name type="scientific">Halanaerobium salsuginis</name>
    <dbReference type="NCBI Taxonomy" id="29563"/>
    <lineage>
        <taxon>Bacteria</taxon>
        <taxon>Bacillati</taxon>
        <taxon>Bacillota</taxon>
        <taxon>Clostridia</taxon>
        <taxon>Halanaerobiales</taxon>
        <taxon>Halanaerobiaceae</taxon>
        <taxon>Halanaerobium</taxon>
    </lineage>
</organism>
<dbReference type="GO" id="GO:0003677">
    <property type="term" value="F:DNA binding"/>
    <property type="evidence" value="ECO:0007669"/>
    <property type="project" value="UniProtKB-KW"/>
</dbReference>
<dbReference type="AlphaFoldDB" id="A0A1I4K9B0"/>
<keyword evidence="6" id="KW-1185">Reference proteome</keyword>
<dbReference type="PANTHER" id="PTHR42756">
    <property type="entry name" value="TRANSCRIPTIONAL REGULATOR, MARR"/>
    <property type="match status" value="1"/>
</dbReference>
<name>A0A1I4K9B0_9FIRM</name>
<dbReference type="InterPro" id="IPR036388">
    <property type="entry name" value="WH-like_DNA-bd_sf"/>
</dbReference>
<dbReference type="InterPro" id="IPR000835">
    <property type="entry name" value="HTH_MarR-typ"/>
</dbReference>
<dbReference type="InterPro" id="IPR011991">
    <property type="entry name" value="ArsR-like_HTH"/>
</dbReference>
<keyword evidence="1" id="KW-0805">Transcription regulation</keyword>
<evidence type="ECO:0000259" key="4">
    <source>
        <dbReference type="PROSITE" id="PS50995"/>
    </source>
</evidence>
<dbReference type="STRING" id="29563.SAMN02983006_01947"/>
<keyword evidence="3" id="KW-0804">Transcription</keyword>
<evidence type="ECO:0000256" key="2">
    <source>
        <dbReference type="ARBA" id="ARBA00023125"/>
    </source>
</evidence>
<dbReference type="EMBL" id="FOTI01000029">
    <property type="protein sequence ID" value="SFL75324.1"/>
    <property type="molecule type" value="Genomic_DNA"/>
</dbReference>
<dbReference type="PANTHER" id="PTHR42756:SF1">
    <property type="entry name" value="TRANSCRIPTIONAL REPRESSOR OF EMRAB OPERON"/>
    <property type="match status" value="1"/>
</dbReference>
<evidence type="ECO:0000313" key="5">
    <source>
        <dbReference type="EMBL" id="SFL75324.1"/>
    </source>
</evidence>
<dbReference type="Proteomes" id="UP000199006">
    <property type="component" value="Unassembled WGS sequence"/>
</dbReference>
<dbReference type="PROSITE" id="PS01117">
    <property type="entry name" value="HTH_MARR_1"/>
    <property type="match status" value="1"/>
</dbReference>
<evidence type="ECO:0000313" key="6">
    <source>
        <dbReference type="Proteomes" id="UP000199006"/>
    </source>
</evidence>